<dbReference type="RefSeq" id="WP_211340103.1">
    <property type="nucleotide sequence ID" value="NZ_RBIL01000002.1"/>
</dbReference>
<evidence type="ECO:0000259" key="16">
    <source>
        <dbReference type="Pfam" id="PF17900"/>
    </source>
</evidence>
<dbReference type="SUPFAM" id="SSF63737">
    <property type="entry name" value="Leukotriene A4 hydrolase N-terminal domain"/>
    <property type="match status" value="1"/>
</dbReference>
<dbReference type="Proteomes" id="UP000278962">
    <property type="component" value="Unassembled WGS sequence"/>
</dbReference>
<dbReference type="CDD" id="cd09603">
    <property type="entry name" value="M1_APN_like"/>
    <property type="match status" value="1"/>
</dbReference>
<evidence type="ECO:0000256" key="5">
    <source>
        <dbReference type="ARBA" id="ARBA00015611"/>
    </source>
</evidence>
<evidence type="ECO:0000256" key="3">
    <source>
        <dbReference type="ARBA" id="ARBA00010136"/>
    </source>
</evidence>
<dbReference type="GO" id="GO:0008237">
    <property type="term" value="F:metallopeptidase activity"/>
    <property type="evidence" value="ECO:0007669"/>
    <property type="project" value="UniProtKB-KW"/>
</dbReference>
<keyword evidence="7" id="KW-0479">Metal-binding</keyword>
<evidence type="ECO:0000256" key="7">
    <source>
        <dbReference type="ARBA" id="ARBA00022723"/>
    </source>
</evidence>
<dbReference type="InterPro" id="IPR050344">
    <property type="entry name" value="Peptidase_M1_aminopeptidases"/>
</dbReference>
<keyword evidence="10" id="KW-0482">Metalloprotease</keyword>
<keyword evidence="6" id="KW-0645">Protease</keyword>
<evidence type="ECO:0000256" key="11">
    <source>
        <dbReference type="ARBA" id="ARBA00029811"/>
    </source>
</evidence>
<proteinExistence type="inferred from homology"/>
<dbReference type="EMBL" id="RBIL01000002">
    <property type="protein sequence ID" value="RKQ86421.1"/>
    <property type="molecule type" value="Genomic_DNA"/>
</dbReference>
<feature type="domain" description="Aminopeptidase N-like N-terminal" evidence="16">
    <location>
        <begin position="100"/>
        <end position="275"/>
    </location>
</feature>
<dbReference type="GO" id="GO:0008270">
    <property type="term" value="F:zinc ion binding"/>
    <property type="evidence" value="ECO:0007669"/>
    <property type="project" value="InterPro"/>
</dbReference>
<dbReference type="InterPro" id="IPR027268">
    <property type="entry name" value="Peptidase_M4/M1_CTD_sf"/>
</dbReference>
<evidence type="ECO:0000256" key="14">
    <source>
        <dbReference type="SAM" id="SignalP"/>
    </source>
</evidence>
<reference evidence="17 18" key="1">
    <citation type="submission" date="2018-10" db="EMBL/GenBank/DDBJ databases">
        <title>Genomic Encyclopedia of Archaeal and Bacterial Type Strains, Phase II (KMG-II): from individual species to whole genera.</title>
        <authorList>
            <person name="Goeker M."/>
        </authorList>
    </citation>
    <scope>NUCLEOTIDE SEQUENCE [LARGE SCALE GENOMIC DNA]</scope>
    <source>
        <strain evidence="17 18">DSM 14954</strain>
    </source>
</reference>
<evidence type="ECO:0000256" key="2">
    <source>
        <dbReference type="ARBA" id="ARBA00001947"/>
    </source>
</evidence>
<keyword evidence="18" id="KW-1185">Reference proteome</keyword>
<dbReference type="Pfam" id="PF01433">
    <property type="entry name" value="Peptidase_M1"/>
    <property type="match status" value="1"/>
</dbReference>
<feature type="chain" id="PRO_5024918203" description="Aminopeptidase N" evidence="14">
    <location>
        <begin position="30"/>
        <end position="531"/>
    </location>
</feature>
<accession>A0A660KXH9</accession>
<sequence>MARRRALRLTAGALGVAACLMATTSAADARSGVGVGPDGQPDGAGLIAPDLAPAAAPQRTARVFHPPFWGHGHGRPDYQPGDPGLGDPYFPLEGNGGYDTQHYDLSFSYDPATDRLEGLAVITARATQDLSRLGLDLQQLDVDSVTVDLRRAAFARDGQELQITPRKGIREGDTFVVTVRYGGVPQTIVGSPIVFGSPYGFLHTDDGAFQGDEPNAASTWFPVSDHPQDKARYTIRVSVPKGLGVVANGTLKYHLDVGGRSLWVWDEPLPMASYLVTADIGRWTVRQGRTPGGIPEYVAVDPVLPDVTTTERGVTQTRTAVDFFYEESARAADLWTQKFGPYPFDVVGAIADNATYNGTPLGFSLETQTKPVYSAVRSSNTIAHELAHQWFGDSVSVNTWDNIWLNEGFASFSEFLWAEFTGLRTAHEQFVIDYSRPASSAFWQIVVSNPQRDTMFASAVYRRGGMTLQALREKIGNDDTFFRILKTWTAKYRYGTATTADFIAIAERVSGLDLQNFFHVWLDVPEKPTTW</sequence>
<evidence type="ECO:0000313" key="17">
    <source>
        <dbReference type="EMBL" id="RKQ86421.1"/>
    </source>
</evidence>
<evidence type="ECO:0000256" key="12">
    <source>
        <dbReference type="ARBA" id="ARBA00031533"/>
    </source>
</evidence>
<comment type="caution">
    <text evidence="17">The sequence shown here is derived from an EMBL/GenBank/DDBJ whole genome shotgun (WGS) entry which is preliminary data.</text>
</comment>
<feature type="domain" description="Peptidase M1 membrane alanine aminopeptidase" evidence="15">
    <location>
        <begin position="374"/>
        <end position="521"/>
    </location>
</feature>
<dbReference type="Pfam" id="PF17900">
    <property type="entry name" value="Peptidase_M1_N"/>
    <property type="match status" value="1"/>
</dbReference>
<dbReference type="PRINTS" id="PR00756">
    <property type="entry name" value="ALADIPTASE"/>
</dbReference>
<dbReference type="InterPro" id="IPR014782">
    <property type="entry name" value="Peptidase_M1_dom"/>
</dbReference>
<dbReference type="GO" id="GO:0016285">
    <property type="term" value="F:alanyl aminopeptidase activity"/>
    <property type="evidence" value="ECO:0007669"/>
    <property type="project" value="UniProtKB-EC"/>
</dbReference>
<dbReference type="PROSITE" id="PS51257">
    <property type="entry name" value="PROKAR_LIPOPROTEIN"/>
    <property type="match status" value="1"/>
</dbReference>
<dbReference type="Gene3D" id="2.60.40.1730">
    <property type="entry name" value="tricorn interacting facor f3 domain"/>
    <property type="match status" value="1"/>
</dbReference>
<dbReference type="InterPro" id="IPR042097">
    <property type="entry name" value="Aminopeptidase_N-like_N_sf"/>
</dbReference>
<gene>
    <name evidence="17" type="ORF">C8N24_4433</name>
</gene>
<protein>
    <recommendedName>
        <fullName evidence="5">Aminopeptidase N</fullName>
        <ecNumber evidence="4">3.4.11.2</ecNumber>
    </recommendedName>
    <alternativeName>
        <fullName evidence="11">Alanine aminopeptidase</fullName>
    </alternativeName>
    <alternativeName>
        <fullName evidence="12">Lysyl aminopeptidase</fullName>
    </alternativeName>
</protein>
<evidence type="ECO:0000256" key="9">
    <source>
        <dbReference type="ARBA" id="ARBA00022833"/>
    </source>
</evidence>
<dbReference type="InterPro" id="IPR045357">
    <property type="entry name" value="Aminopeptidase_N-like_N"/>
</dbReference>
<comment type="catalytic activity">
    <reaction evidence="1">
        <text>Release of an N-terminal amino acid, Xaa-|-Yaa- from a peptide, amide or arylamide. Xaa is preferably Ala, but may be most amino acids including Pro (slow action). When a terminal hydrophobic residue is followed by a prolyl residue, the two may be released as an intact Xaa-Pro dipeptide.</text>
        <dbReference type="EC" id="3.4.11.2"/>
    </reaction>
</comment>
<dbReference type="GO" id="GO:0006508">
    <property type="term" value="P:proteolysis"/>
    <property type="evidence" value="ECO:0007669"/>
    <property type="project" value="UniProtKB-KW"/>
</dbReference>
<dbReference type="EC" id="3.4.11.2" evidence="4"/>
<evidence type="ECO:0000256" key="10">
    <source>
        <dbReference type="ARBA" id="ARBA00023049"/>
    </source>
</evidence>
<name>A0A660KXH9_9ACTN</name>
<keyword evidence="9" id="KW-0862">Zinc</keyword>
<evidence type="ECO:0000256" key="6">
    <source>
        <dbReference type="ARBA" id="ARBA00022670"/>
    </source>
</evidence>
<dbReference type="PANTHER" id="PTHR11533">
    <property type="entry name" value="PROTEASE M1 ZINC METALLOPROTEASE"/>
    <property type="match status" value="1"/>
</dbReference>
<dbReference type="SUPFAM" id="SSF55486">
    <property type="entry name" value="Metalloproteases ('zincins'), catalytic domain"/>
    <property type="match status" value="1"/>
</dbReference>
<dbReference type="PANTHER" id="PTHR11533:SF297">
    <property type="entry name" value="AMINOPEPTIDASE N"/>
    <property type="match status" value="1"/>
</dbReference>
<evidence type="ECO:0000313" key="18">
    <source>
        <dbReference type="Proteomes" id="UP000278962"/>
    </source>
</evidence>
<keyword evidence="8" id="KW-0378">Hydrolase</keyword>
<feature type="signal peptide" evidence="14">
    <location>
        <begin position="1"/>
        <end position="29"/>
    </location>
</feature>
<organism evidence="17 18">
    <name type="scientific">Solirubrobacter pauli</name>
    <dbReference type="NCBI Taxonomy" id="166793"/>
    <lineage>
        <taxon>Bacteria</taxon>
        <taxon>Bacillati</taxon>
        <taxon>Actinomycetota</taxon>
        <taxon>Thermoleophilia</taxon>
        <taxon>Solirubrobacterales</taxon>
        <taxon>Solirubrobacteraceae</taxon>
        <taxon>Solirubrobacter</taxon>
    </lineage>
</organism>
<evidence type="ECO:0000259" key="15">
    <source>
        <dbReference type="Pfam" id="PF01433"/>
    </source>
</evidence>
<evidence type="ECO:0000256" key="1">
    <source>
        <dbReference type="ARBA" id="ARBA00000098"/>
    </source>
</evidence>
<feature type="region of interest" description="Disordered" evidence="13">
    <location>
        <begin position="29"/>
        <end position="49"/>
    </location>
</feature>
<evidence type="ECO:0000256" key="4">
    <source>
        <dbReference type="ARBA" id="ARBA00012564"/>
    </source>
</evidence>
<comment type="similarity">
    <text evidence="3">Belongs to the peptidase M1 family.</text>
</comment>
<keyword evidence="14" id="KW-0732">Signal</keyword>
<evidence type="ECO:0000256" key="13">
    <source>
        <dbReference type="SAM" id="MobiDB-lite"/>
    </source>
</evidence>
<dbReference type="Gene3D" id="1.10.390.10">
    <property type="entry name" value="Neutral Protease Domain 2"/>
    <property type="match status" value="1"/>
</dbReference>
<evidence type="ECO:0000256" key="8">
    <source>
        <dbReference type="ARBA" id="ARBA00022801"/>
    </source>
</evidence>
<dbReference type="InterPro" id="IPR001930">
    <property type="entry name" value="Peptidase_M1"/>
</dbReference>
<comment type="cofactor">
    <cofactor evidence="2">
        <name>Zn(2+)</name>
        <dbReference type="ChEBI" id="CHEBI:29105"/>
    </cofactor>
</comment>
<dbReference type="AlphaFoldDB" id="A0A660KXH9"/>
<feature type="compositionally biased region" description="Low complexity" evidence="13">
    <location>
        <begin position="38"/>
        <end position="49"/>
    </location>
</feature>